<dbReference type="GO" id="GO:0006508">
    <property type="term" value="P:proteolysis"/>
    <property type="evidence" value="ECO:0007669"/>
    <property type="project" value="UniProtKB-KW"/>
</dbReference>
<dbReference type="GO" id="GO:0008233">
    <property type="term" value="F:peptidase activity"/>
    <property type="evidence" value="ECO:0007669"/>
    <property type="project" value="UniProtKB-KW"/>
</dbReference>
<evidence type="ECO:0000256" key="1">
    <source>
        <dbReference type="ARBA" id="ARBA00004651"/>
    </source>
</evidence>
<name>B3PF90_CELJU</name>
<protein>
    <submittedName>
        <fullName evidence="9">Eight transmembrane protein EpsH (Proposed exosortase)</fullName>
        <ecNumber evidence="9">3.4.-.-</ecNumber>
    </submittedName>
</protein>
<dbReference type="EC" id="3.4.-.-" evidence="9"/>
<sequence length="459" mass="51826">MGFAFFPSLTLLYGRWTQWDEGMSHGLMIVGFFIFSLIKSSPWPIHPQSGLITFLSWILLALTSLLWFLADVANIHLLGQLALIPAFILVITIRYGWRTAYAHKWLLLLPIFAIPVWDLLNNSLVNLSSLVVGKWVQLINMPAVIDGNSIFIPFGHILIADGCSGIRYFVISLALGYIVSYLNHYSWRNLLITLVIAAFLGLLANWLRIFILVVVGYETQMQSALMSDHEYFGWALFALIGFPAIYFAPVVKKQTTHEYLPPSTTPRPILMLSIIAGLAIGPLLNAILNEPPVYAPLKDLLSSKANPIPVSHMPLLLTLPTPAHSEHVRIDETYLQIDQYQRAAKQDKLVPYIARLYNNQEWTLEERQTISLGAIQAQLQQYRHKSSGRYVLQLQWFALAGTTTDSLVVAKLLQIPAQLRQQNQFQIFSLQTRCVTSNCETERTSLLSVANSLQDLLIR</sequence>
<evidence type="ECO:0000256" key="7">
    <source>
        <dbReference type="ARBA" id="ARBA00023136"/>
    </source>
</evidence>
<dbReference type="Proteomes" id="UP000001036">
    <property type="component" value="Chromosome"/>
</dbReference>
<dbReference type="NCBIfam" id="TIGR02602">
    <property type="entry name" value="8TM_EpsH"/>
    <property type="match status" value="1"/>
</dbReference>
<dbReference type="InterPro" id="IPR019127">
    <property type="entry name" value="Exosortase"/>
</dbReference>
<organism evidence="9 10">
    <name type="scientific">Cellvibrio japonicus (strain Ueda107)</name>
    <name type="common">Pseudomonas fluorescens subsp. cellulosa</name>
    <dbReference type="NCBI Taxonomy" id="498211"/>
    <lineage>
        <taxon>Bacteria</taxon>
        <taxon>Pseudomonadati</taxon>
        <taxon>Pseudomonadota</taxon>
        <taxon>Gammaproteobacteria</taxon>
        <taxon>Cellvibrionales</taxon>
        <taxon>Cellvibrionaceae</taxon>
        <taxon>Cellvibrio</taxon>
    </lineage>
</organism>
<accession>B3PF90</accession>
<evidence type="ECO:0000256" key="3">
    <source>
        <dbReference type="ARBA" id="ARBA00022670"/>
    </source>
</evidence>
<keyword evidence="7 8" id="KW-0472">Membrane</keyword>
<comment type="subcellular location">
    <subcellularLocation>
        <location evidence="1">Cell membrane</location>
        <topology evidence="1">Multi-pass membrane protein</topology>
    </subcellularLocation>
</comment>
<dbReference type="InterPro" id="IPR026392">
    <property type="entry name" value="Exo/Archaeosortase_dom"/>
</dbReference>
<keyword evidence="5 9" id="KW-0378">Hydrolase</keyword>
<feature type="transmembrane region" description="Helical" evidence="8">
    <location>
        <begin position="75"/>
        <end position="93"/>
    </location>
</feature>
<feature type="transmembrane region" description="Helical" evidence="8">
    <location>
        <begin position="105"/>
        <end position="125"/>
    </location>
</feature>
<evidence type="ECO:0000256" key="6">
    <source>
        <dbReference type="ARBA" id="ARBA00022989"/>
    </source>
</evidence>
<feature type="transmembrane region" description="Helical" evidence="8">
    <location>
        <begin position="190"/>
        <end position="211"/>
    </location>
</feature>
<gene>
    <name evidence="9" type="ordered locus">CJA_3404</name>
</gene>
<dbReference type="eggNOG" id="COG1269">
    <property type="taxonomic scope" value="Bacteria"/>
</dbReference>
<feature type="transmembrane region" description="Helical" evidence="8">
    <location>
        <begin position="22"/>
        <end position="38"/>
    </location>
</feature>
<feature type="transmembrane region" description="Helical" evidence="8">
    <location>
        <begin position="150"/>
        <end position="178"/>
    </location>
</feature>
<keyword evidence="3" id="KW-0645">Protease</keyword>
<dbReference type="GO" id="GO:0005886">
    <property type="term" value="C:plasma membrane"/>
    <property type="evidence" value="ECO:0007669"/>
    <property type="project" value="UniProtKB-SubCell"/>
</dbReference>
<keyword evidence="2" id="KW-1003">Cell membrane</keyword>
<dbReference type="NCBIfam" id="TIGR04178">
    <property type="entry name" value="exo_archaeo"/>
    <property type="match status" value="1"/>
</dbReference>
<feature type="transmembrane region" description="Helical" evidence="8">
    <location>
        <begin position="269"/>
        <end position="288"/>
    </location>
</feature>
<evidence type="ECO:0000313" key="10">
    <source>
        <dbReference type="Proteomes" id="UP000001036"/>
    </source>
</evidence>
<reference evidence="9 10" key="1">
    <citation type="journal article" date="2008" name="J. Bacteriol.">
        <title>Insights into plant cell wall degradation from the genome sequence of the soil bacterium Cellvibrio japonicus.</title>
        <authorList>
            <person name="Deboy R.T."/>
            <person name="Mongodin E.F."/>
            <person name="Fouts D.E."/>
            <person name="Tailford L.E."/>
            <person name="Khouri H."/>
            <person name="Emerson J.B."/>
            <person name="Mohamoud Y."/>
            <person name="Watkins K."/>
            <person name="Henrissat B."/>
            <person name="Gilbert H.J."/>
            <person name="Nelson K.E."/>
        </authorList>
    </citation>
    <scope>NUCLEOTIDE SEQUENCE [LARGE SCALE GENOMIC DNA]</scope>
    <source>
        <strain evidence="9 10">Ueda107</strain>
    </source>
</reference>
<dbReference type="EMBL" id="CP000934">
    <property type="protein sequence ID" value="ACE85473.1"/>
    <property type="molecule type" value="Genomic_DNA"/>
</dbReference>
<dbReference type="AlphaFoldDB" id="B3PF90"/>
<feature type="transmembrane region" description="Helical" evidence="8">
    <location>
        <begin position="50"/>
        <end position="69"/>
    </location>
</feature>
<evidence type="ECO:0000256" key="8">
    <source>
        <dbReference type="SAM" id="Phobius"/>
    </source>
</evidence>
<keyword evidence="10" id="KW-1185">Reference proteome</keyword>
<keyword evidence="4 8" id="KW-0812">Transmembrane</keyword>
<dbReference type="STRING" id="498211.CJA_3404"/>
<dbReference type="InterPro" id="IPR013426">
    <property type="entry name" value="EpsH-like"/>
</dbReference>
<evidence type="ECO:0000313" key="9">
    <source>
        <dbReference type="EMBL" id="ACE85473.1"/>
    </source>
</evidence>
<feature type="transmembrane region" description="Helical" evidence="8">
    <location>
        <begin position="231"/>
        <end position="248"/>
    </location>
</feature>
<evidence type="ECO:0000256" key="5">
    <source>
        <dbReference type="ARBA" id="ARBA00022801"/>
    </source>
</evidence>
<dbReference type="HOGENOM" id="CLU_039817_1_0_6"/>
<keyword evidence="6 8" id="KW-1133">Transmembrane helix</keyword>
<dbReference type="KEGG" id="cja:CJA_3404"/>
<evidence type="ECO:0000256" key="2">
    <source>
        <dbReference type="ARBA" id="ARBA00022475"/>
    </source>
</evidence>
<evidence type="ECO:0000256" key="4">
    <source>
        <dbReference type="ARBA" id="ARBA00022692"/>
    </source>
</evidence>
<proteinExistence type="predicted"/>
<dbReference type="Pfam" id="PF09721">
    <property type="entry name" value="Exosortase_EpsH"/>
    <property type="match status" value="1"/>
</dbReference>